<keyword evidence="10" id="KW-1185">Reference proteome</keyword>
<accession>A0A8H5JCL0</accession>
<keyword evidence="9" id="KW-0808">Transferase</keyword>
<name>A0A8H5JCL0_9HYPO</name>
<dbReference type="PANTHER" id="PTHR24305:SF232">
    <property type="entry name" value="P450, PUTATIVE (EUROFUNG)-RELATED"/>
    <property type="match status" value="1"/>
</dbReference>
<dbReference type="InterPro" id="IPR050121">
    <property type="entry name" value="Cytochrome_P450_monoxygenase"/>
</dbReference>
<dbReference type="InterPro" id="IPR036396">
    <property type="entry name" value="Cyt_P450_sf"/>
</dbReference>
<dbReference type="GO" id="GO:0008168">
    <property type="term" value="F:methyltransferase activity"/>
    <property type="evidence" value="ECO:0007669"/>
    <property type="project" value="UniProtKB-KW"/>
</dbReference>
<dbReference type="Gene3D" id="1.10.630.10">
    <property type="entry name" value="Cytochrome P450"/>
    <property type="match status" value="1"/>
</dbReference>
<dbReference type="InterPro" id="IPR017972">
    <property type="entry name" value="Cyt_P450_CS"/>
</dbReference>
<dbReference type="FunFam" id="1.10.630.10:FF:000050">
    <property type="entry name" value="Cytochrome P450 monooxygenase"/>
    <property type="match status" value="1"/>
</dbReference>
<organism evidence="9 10">
    <name type="scientific">Fusarium mexicanum</name>
    <dbReference type="NCBI Taxonomy" id="751941"/>
    <lineage>
        <taxon>Eukaryota</taxon>
        <taxon>Fungi</taxon>
        <taxon>Dikarya</taxon>
        <taxon>Ascomycota</taxon>
        <taxon>Pezizomycotina</taxon>
        <taxon>Sordariomycetes</taxon>
        <taxon>Hypocreomycetidae</taxon>
        <taxon>Hypocreales</taxon>
        <taxon>Nectriaceae</taxon>
        <taxon>Fusarium</taxon>
        <taxon>Fusarium fujikuroi species complex</taxon>
    </lineage>
</organism>
<comment type="similarity">
    <text evidence="2">Belongs to the cytochrome P450 family.</text>
</comment>
<evidence type="ECO:0000256" key="1">
    <source>
        <dbReference type="ARBA" id="ARBA00001971"/>
    </source>
</evidence>
<dbReference type="InterPro" id="IPR015947">
    <property type="entry name" value="PUA-like_sf"/>
</dbReference>
<dbReference type="InterPro" id="IPR001128">
    <property type="entry name" value="Cyt_P450"/>
</dbReference>
<sequence>MCTSLQEKAHSCFHCEQRFLIRDCNDPQPLIHIDGPKSDHYWRLWPPDQEPITLSELKQMANLGCAFAEYIFLKFTSRKEVVSDNVIVNRVPPAMGHTEPNSIVVTLSGENHHETNSYFTYMTEKGFMPTRIIKIFDSGKRIEIIERNSPAAYAILSYCWGGRQRITLSKARVKNGLLSFGTSTLPQTLQDAVRVCGELGLSFLWVDALCIKQDDPEDKATEIGQMAKIYENSYVAIMASRAKSVEEGFLHPRSPFGADRRSPGFRLQYETKNGRRGSVVLVEESSSQTYADPLSLRAWAYQEFILSPRILDYGELRTTWICWADINPTDGFLSTPTSYWSRQRFQEIMSASIEADSVSPHQLWSTLVLCYMRSSITDPYDRLPALAGIAERLNTIIKDEYIAGCWKSHIWLDLLWWHEDGRSCMRPAGYFAPSWSWASIPNGNLNYISTRSCVVDEGFEVLHHDIKLSYPQSQYGAVTAGFLVVQGRIIPEEYLPDLRNREFYHHPTHIIVNGQNITISCSVIPDYGLENFYSNKDRGTCLAPTMILDLFLQHPWAYLTAALVGLLATKLLINKYGNGLNGIPGPALASFSDLWRFLDVYRRRPEVTQIALHEKYGSVVRLGPNTVSIADPAAIQTIYAHNSGYTKSDFYPVQQTLNKSGKRLITLFTSQDEKFHSQLRRSVSNAYAMSTLVQFEPFVDSTTTEFFKQLDQRYANQNDVLDFGTWLQYYAFDVIGELTYSKRLGFVDHGKDVDNIIGNLEWLLNYAAPVGQLPILDSLLLKNPLRLQLTKWGFTNSSSPVAIFARNRMLARVDPEKLGDMKFDQDNGRRDFLSRFLEANQKDPEFMNNDRVLALTVANMFAGSDTTAITFRAIFYYLMKNPDDMKTLMSELAEEEKAGRFAREDGLVSWNEVRDLPFLNAVVKEALRCHPAAGLMLERIVPARGLEVDGHLIPGGTIVGVNAWVLHRNKDIFGQDADRWRPSRWIEASTEQKRRMENYMFAFGAGSRTCIGKNISLLEMYKMVPALLRRYELEFPSADTTWHLNNENTGSRLLSHSQAAKRWISSWVGDDQRIPGVFTGLEHSTYDKIRDADMNLFQFASDFYASPHSLIQQVRTAPRTMPPSKTRAERVETDVLLAIKPEHLANIISREKNHEYRKYRLKDGVSRLWVYETGSGGDRSSITHIAVISPNTRHEPGSVPTEPFGIGNEDFNAGRKESKYGYPILELYELVNPVTLSEMKTRWGMGGAPMGWQYVASDLWEDRWGEDEERSEKVKKLF</sequence>
<dbReference type="GO" id="GO:0032259">
    <property type="term" value="P:methylation"/>
    <property type="evidence" value="ECO:0007669"/>
    <property type="project" value="UniProtKB-KW"/>
</dbReference>
<comment type="cofactor">
    <cofactor evidence="1 7">
        <name>heme</name>
        <dbReference type="ChEBI" id="CHEBI:30413"/>
    </cofactor>
</comment>
<dbReference type="Pfam" id="PF00067">
    <property type="entry name" value="p450"/>
    <property type="match status" value="1"/>
</dbReference>
<feature type="binding site" description="axial binding residue" evidence="7">
    <location>
        <position position="1010"/>
    </location>
    <ligand>
        <name>heme</name>
        <dbReference type="ChEBI" id="CHEBI:30413"/>
    </ligand>
    <ligandPart>
        <name>Fe</name>
        <dbReference type="ChEBI" id="CHEBI:18248"/>
    </ligandPart>
</feature>
<keyword evidence="3 7" id="KW-0349">Heme</keyword>
<dbReference type="PROSITE" id="PS00086">
    <property type="entry name" value="CYTOCHROME_P450"/>
    <property type="match status" value="1"/>
</dbReference>
<dbReference type="PANTHER" id="PTHR24305">
    <property type="entry name" value="CYTOCHROME P450"/>
    <property type="match status" value="1"/>
</dbReference>
<dbReference type="InterPro" id="IPR010730">
    <property type="entry name" value="HET"/>
</dbReference>
<dbReference type="Pfam" id="PF06985">
    <property type="entry name" value="HET"/>
    <property type="match status" value="1"/>
</dbReference>
<dbReference type="PRINTS" id="PR00465">
    <property type="entry name" value="EP450IV"/>
</dbReference>
<keyword evidence="6" id="KW-0503">Monooxygenase</keyword>
<evidence type="ECO:0000256" key="5">
    <source>
        <dbReference type="ARBA" id="ARBA00023004"/>
    </source>
</evidence>
<dbReference type="Proteomes" id="UP000522262">
    <property type="component" value="Unassembled WGS sequence"/>
</dbReference>
<evidence type="ECO:0000256" key="3">
    <source>
        <dbReference type="ARBA" id="ARBA00022617"/>
    </source>
</evidence>
<keyword evidence="4 7" id="KW-0479">Metal-binding</keyword>
<dbReference type="EMBL" id="JAAOAM010000058">
    <property type="protein sequence ID" value="KAF5552885.1"/>
    <property type="molecule type" value="Genomic_DNA"/>
</dbReference>
<dbReference type="GO" id="GO:0005506">
    <property type="term" value="F:iron ion binding"/>
    <property type="evidence" value="ECO:0007669"/>
    <property type="project" value="InterPro"/>
</dbReference>
<evidence type="ECO:0000259" key="8">
    <source>
        <dbReference type="Pfam" id="PF06985"/>
    </source>
</evidence>
<dbReference type="InterPro" id="IPR002403">
    <property type="entry name" value="Cyt_P450_E_grp-IV"/>
</dbReference>
<dbReference type="SUPFAM" id="SSF88697">
    <property type="entry name" value="PUA domain-like"/>
    <property type="match status" value="1"/>
</dbReference>
<dbReference type="AlphaFoldDB" id="A0A8H5JCL0"/>
<evidence type="ECO:0000313" key="9">
    <source>
        <dbReference type="EMBL" id="KAF5552885.1"/>
    </source>
</evidence>
<evidence type="ECO:0000256" key="4">
    <source>
        <dbReference type="ARBA" id="ARBA00022723"/>
    </source>
</evidence>
<keyword evidence="9" id="KW-0489">Methyltransferase</keyword>
<gene>
    <name evidence="9" type="ORF">FMEXI_2665</name>
</gene>
<dbReference type="GO" id="GO:0016705">
    <property type="term" value="F:oxidoreductase activity, acting on paired donors, with incorporation or reduction of molecular oxygen"/>
    <property type="evidence" value="ECO:0007669"/>
    <property type="project" value="InterPro"/>
</dbReference>
<dbReference type="CDD" id="cd11060">
    <property type="entry name" value="CYP57A1-like"/>
    <property type="match status" value="1"/>
</dbReference>
<evidence type="ECO:0000256" key="6">
    <source>
        <dbReference type="ARBA" id="ARBA00023033"/>
    </source>
</evidence>
<dbReference type="GO" id="GO:0004497">
    <property type="term" value="F:monooxygenase activity"/>
    <property type="evidence" value="ECO:0007669"/>
    <property type="project" value="UniProtKB-KW"/>
</dbReference>
<evidence type="ECO:0000256" key="7">
    <source>
        <dbReference type="PIRSR" id="PIRSR602403-1"/>
    </source>
</evidence>
<evidence type="ECO:0000313" key="10">
    <source>
        <dbReference type="Proteomes" id="UP000522262"/>
    </source>
</evidence>
<keyword evidence="6" id="KW-0560">Oxidoreductase</keyword>
<dbReference type="GO" id="GO:0020037">
    <property type="term" value="F:heme binding"/>
    <property type="evidence" value="ECO:0007669"/>
    <property type="project" value="InterPro"/>
</dbReference>
<feature type="domain" description="Heterokaryon incompatibility" evidence="8">
    <location>
        <begin position="153"/>
        <end position="303"/>
    </location>
</feature>
<reference evidence="9 10" key="1">
    <citation type="submission" date="2020-05" db="EMBL/GenBank/DDBJ databases">
        <title>Identification and distribution of gene clusters putatively required for synthesis of sphingolipid metabolism inhibitors in phylogenetically diverse species of the filamentous fungus Fusarium.</title>
        <authorList>
            <person name="Kim H.-S."/>
            <person name="Busman M."/>
            <person name="Brown D.W."/>
            <person name="Divon H."/>
            <person name="Uhlig S."/>
            <person name="Proctor R.H."/>
        </authorList>
    </citation>
    <scope>NUCLEOTIDE SEQUENCE [LARGE SCALE GENOMIC DNA]</scope>
    <source>
        <strain evidence="9 10">NRRL 53147</strain>
    </source>
</reference>
<proteinExistence type="inferred from homology"/>
<protein>
    <submittedName>
        <fullName evidence="9">Pisatin demethylase cytochrome P450</fullName>
    </submittedName>
</protein>
<comment type="caution">
    <text evidence="9">The sequence shown here is derived from an EMBL/GenBank/DDBJ whole genome shotgun (WGS) entry which is preliminary data.</text>
</comment>
<evidence type="ECO:0000256" key="2">
    <source>
        <dbReference type="ARBA" id="ARBA00010617"/>
    </source>
</evidence>
<dbReference type="SUPFAM" id="SSF48264">
    <property type="entry name" value="Cytochrome P450"/>
    <property type="match status" value="1"/>
</dbReference>
<dbReference type="PRINTS" id="PR00385">
    <property type="entry name" value="P450"/>
</dbReference>
<keyword evidence="5 7" id="KW-0408">Iron</keyword>